<evidence type="ECO:0000313" key="5">
    <source>
        <dbReference type="EMBL" id="NYE71650.1"/>
    </source>
</evidence>
<organism evidence="5 6">
    <name type="scientific">Microlunatus parietis</name>
    <dbReference type="NCBI Taxonomy" id="682979"/>
    <lineage>
        <taxon>Bacteria</taxon>
        <taxon>Bacillati</taxon>
        <taxon>Actinomycetota</taxon>
        <taxon>Actinomycetes</taxon>
        <taxon>Propionibacteriales</taxon>
        <taxon>Propionibacteriaceae</taxon>
        <taxon>Microlunatus</taxon>
    </lineage>
</organism>
<keyword evidence="6" id="KW-1185">Reference proteome</keyword>
<dbReference type="AlphaFoldDB" id="A0A7Y9I7T5"/>
<dbReference type="EMBL" id="JACCBU010000001">
    <property type="protein sequence ID" value="NYE71650.1"/>
    <property type="molecule type" value="Genomic_DNA"/>
</dbReference>
<evidence type="ECO:0000256" key="1">
    <source>
        <dbReference type="ARBA" id="ARBA00007362"/>
    </source>
</evidence>
<dbReference type="SUPFAM" id="SSF103481">
    <property type="entry name" value="Multidrug resistance efflux transporter EmrE"/>
    <property type="match status" value="2"/>
</dbReference>
<feature type="transmembrane region" description="Helical" evidence="3">
    <location>
        <begin position="95"/>
        <end position="115"/>
    </location>
</feature>
<feature type="transmembrane region" description="Helical" evidence="3">
    <location>
        <begin position="67"/>
        <end position="89"/>
    </location>
</feature>
<feature type="region of interest" description="Disordered" evidence="2">
    <location>
        <begin position="299"/>
        <end position="325"/>
    </location>
</feature>
<evidence type="ECO:0000256" key="2">
    <source>
        <dbReference type="SAM" id="MobiDB-lite"/>
    </source>
</evidence>
<evidence type="ECO:0000313" key="6">
    <source>
        <dbReference type="Proteomes" id="UP000569914"/>
    </source>
</evidence>
<sequence>MSPRITGSLLCAAACAAVGASISVTSAMRDFPVFGGQAIRYLATGLILLAALQLRRIPWLRPSPTDLLRLLALAGSGMVGFNLILIPATRYANPSLIGAILGCAPLLLAIAGPLIQRQRPRLGVIIAALVVLAGIVIIEGAGGGSLLGTVLAIGVLLGEVGFSLLAMPLLPRYGPLRVSCAASLLSVLLLSIIGLVLIMGQAVPGPFLRFPTPTEAGALAIMGVLFTPGAFAAWYAGLQRLGPAAAGLWIGVTPLAATAVSVALGWESVSPALVIGSLVIGGGLTAGLLAGRTAAAAGRPTFEPATTGPSPGSPEPCASARRAGT</sequence>
<name>A0A7Y9I7T5_9ACTN</name>
<protein>
    <submittedName>
        <fullName evidence="5">Drug/metabolite transporter (DMT)-like permease</fullName>
    </submittedName>
</protein>
<feature type="transmembrane region" description="Helical" evidence="3">
    <location>
        <begin position="248"/>
        <end position="266"/>
    </location>
</feature>
<dbReference type="InterPro" id="IPR037185">
    <property type="entry name" value="EmrE-like"/>
</dbReference>
<feature type="transmembrane region" description="Helical" evidence="3">
    <location>
        <begin position="272"/>
        <end position="290"/>
    </location>
</feature>
<comment type="caution">
    <text evidence="5">The sequence shown here is derived from an EMBL/GenBank/DDBJ whole genome shotgun (WGS) entry which is preliminary data.</text>
</comment>
<evidence type="ECO:0000256" key="3">
    <source>
        <dbReference type="SAM" id="Phobius"/>
    </source>
</evidence>
<dbReference type="Proteomes" id="UP000569914">
    <property type="component" value="Unassembled WGS sequence"/>
</dbReference>
<comment type="similarity">
    <text evidence="1">Belongs to the EamA transporter family.</text>
</comment>
<gene>
    <name evidence="5" type="ORF">BKA15_002979</name>
</gene>
<feature type="transmembrane region" description="Helical" evidence="3">
    <location>
        <begin position="216"/>
        <end position="236"/>
    </location>
</feature>
<keyword evidence="3" id="KW-1133">Transmembrane helix</keyword>
<accession>A0A7Y9I7T5</accession>
<dbReference type="InterPro" id="IPR000620">
    <property type="entry name" value="EamA_dom"/>
</dbReference>
<evidence type="ECO:0000259" key="4">
    <source>
        <dbReference type="Pfam" id="PF00892"/>
    </source>
</evidence>
<keyword evidence="3" id="KW-0472">Membrane</keyword>
<dbReference type="RefSeq" id="WP_179751948.1">
    <property type="nucleotide sequence ID" value="NZ_JACCBU010000001.1"/>
</dbReference>
<feature type="transmembrane region" description="Helical" evidence="3">
    <location>
        <begin position="122"/>
        <end position="141"/>
    </location>
</feature>
<proteinExistence type="inferred from homology"/>
<feature type="transmembrane region" description="Helical" evidence="3">
    <location>
        <begin position="37"/>
        <end position="55"/>
    </location>
</feature>
<keyword evidence="3" id="KW-0812">Transmembrane</keyword>
<feature type="transmembrane region" description="Helical" evidence="3">
    <location>
        <begin position="147"/>
        <end position="170"/>
    </location>
</feature>
<dbReference type="Pfam" id="PF00892">
    <property type="entry name" value="EamA"/>
    <property type="match status" value="1"/>
</dbReference>
<reference evidence="5 6" key="1">
    <citation type="submission" date="2020-07" db="EMBL/GenBank/DDBJ databases">
        <title>Sequencing the genomes of 1000 actinobacteria strains.</title>
        <authorList>
            <person name="Klenk H.-P."/>
        </authorList>
    </citation>
    <scope>NUCLEOTIDE SEQUENCE [LARGE SCALE GENOMIC DNA]</scope>
    <source>
        <strain evidence="5 6">DSM 22083</strain>
    </source>
</reference>
<dbReference type="GO" id="GO:0016020">
    <property type="term" value="C:membrane"/>
    <property type="evidence" value="ECO:0007669"/>
    <property type="project" value="InterPro"/>
</dbReference>
<feature type="transmembrane region" description="Helical" evidence="3">
    <location>
        <begin position="182"/>
        <end position="204"/>
    </location>
</feature>
<feature type="domain" description="EamA" evidence="4">
    <location>
        <begin position="7"/>
        <end position="138"/>
    </location>
</feature>